<evidence type="ECO:0000256" key="1">
    <source>
        <dbReference type="SAM" id="MobiDB-lite"/>
    </source>
</evidence>
<name>A0A7S0S3Z7_9CHLO</name>
<gene>
    <name evidence="2" type="ORF">CLEI1391_LOCUS20090</name>
</gene>
<dbReference type="EMBL" id="HBFB01035740">
    <property type="protein sequence ID" value="CAD8695904.1"/>
    <property type="molecule type" value="Transcribed_RNA"/>
</dbReference>
<feature type="compositionally biased region" description="Low complexity" evidence="1">
    <location>
        <begin position="774"/>
        <end position="797"/>
    </location>
</feature>
<feature type="compositionally biased region" description="Polar residues" evidence="1">
    <location>
        <begin position="616"/>
        <end position="635"/>
    </location>
</feature>
<proteinExistence type="predicted"/>
<feature type="compositionally biased region" description="Low complexity" evidence="1">
    <location>
        <begin position="679"/>
        <end position="691"/>
    </location>
</feature>
<feature type="region of interest" description="Disordered" evidence="1">
    <location>
        <begin position="757"/>
        <end position="814"/>
    </location>
</feature>
<sequence length="1183" mass="118239">MPASIGSKPGPGLLAHAACSIWGAQGAACIVRRELALLLLEDPDARLRVSHAEVLLRMRCSHAEGLDSPLPGQLVPTVLEGEGAGSSPFVLISPPPHHAPSDTSPTGQLSACVLCLDIPQLLSMAAATGTLSQADLAAAASVLHPAGHAQPAPARQAVQPADMQALAAVWPAHASDADEKLAFAAAFLLLRTLPAVGTDPAAAAPGAPVHRLPLKDLIAQLQVLGGADAQLGGHRVLTVGGWGGPLGFDPPSRSGSSSGLRPGNGSSSVGGSRGKQAMVPSLADFFTQHPKARGCFKVGSAGSNGAAADGAAPAASGAAEAVTLALDRLRSMAAGKPPASQQALEVIASAWEAAMCPQPAMHAVHLLQGAHDAGGLPSFLFDYEGVHPAVPAAPGRGPPLPAGAIAMSVAPTSLGGASSNGIAGHGSSAVPIPGAARSPGELAANMAGEGLQPTSAVNLFPSPHANMSFMEMAAGSGRPEVPQEVASCWGGANGGGSAAGQPLLPGAQQFQQQQQTGAPRQQHALPEMPAVGVEGRSPTMRSGHASMGALGAGLSQGMGAHPWSDPVWLSGSPEVSSMRSFETTIADVVASTGGSSYGSTSTTLAAANGGLPGLASRSSGPRHNTPQTPPSSWAGTLNPRGLPPFPPGHNPGAMPALGSSMGSSSGIPGGVRLHRDSTESCSQHPSPSSASDAGDERTAAGAAGGGGNMDLEAALEAIISYESPITNGPAVSAATAAAAQHAIAQHVAAAVRAASTMQGQGGNQGGAAGGQGPARGAVGAPGPQQAQAPPKSFAAAARTGSGPPSNTNNVAAPAGSYHHGMAGLPDLQGLSGRPQTAAAAAAAAAVANGRGIGGWAAVAAKDPSMVQAGQQPSPHNMNQMSAPAAVAAAAARSAAVAAQQQQQMQAAGMPLTAAQAAALASAAKHAGMGGQHLLGSPASFNSVLSNALMQAGMSGGLSQMGLAAAAAAAGAGGQRLGESRSFMRLSPRLRGEIQQLLTRVPGLKVEDFDDGVLYQLAAKKNEDEAVGALRTLAESELSGIQHLAAYINHVIKHYHLTPGGNDGGAITTPSAAVRASSVPVSCKAMLQKLPLRVYKRLEEVVARCVYMEWKHFDAGVVKVMGQLADLSEDDVYEELDLLENTDLSNVEYMPAYLNKRLNNRLWSRRKAQQQAAAQLGLVAPPGP</sequence>
<dbReference type="AlphaFoldDB" id="A0A7S0S3Z7"/>
<organism evidence="2">
    <name type="scientific">Chlamydomonas leiostraca</name>
    <dbReference type="NCBI Taxonomy" id="1034604"/>
    <lineage>
        <taxon>Eukaryota</taxon>
        <taxon>Viridiplantae</taxon>
        <taxon>Chlorophyta</taxon>
        <taxon>core chlorophytes</taxon>
        <taxon>Chlorophyceae</taxon>
        <taxon>CS clade</taxon>
        <taxon>Chlamydomonadales</taxon>
        <taxon>Chlamydomonadaceae</taxon>
        <taxon>Chlamydomonas</taxon>
    </lineage>
</organism>
<feature type="region of interest" description="Disordered" evidence="1">
    <location>
        <begin position="608"/>
        <end position="705"/>
    </location>
</feature>
<accession>A0A7S0S3Z7</accession>
<evidence type="ECO:0000313" key="2">
    <source>
        <dbReference type="EMBL" id="CAD8695904.1"/>
    </source>
</evidence>
<feature type="compositionally biased region" description="Low complexity" evidence="1">
    <location>
        <begin position="250"/>
        <end position="270"/>
    </location>
</feature>
<feature type="compositionally biased region" description="Gly residues" evidence="1">
    <location>
        <begin position="759"/>
        <end position="773"/>
    </location>
</feature>
<feature type="region of interest" description="Disordered" evidence="1">
    <location>
        <begin position="247"/>
        <end position="274"/>
    </location>
</feature>
<reference evidence="2" key="1">
    <citation type="submission" date="2021-01" db="EMBL/GenBank/DDBJ databases">
        <authorList>
            <person name="Corre E."/>
            <person name="Pelletier E."/>
            <person name="Niang G."/>
            <person name="Scheremetjew M."/>
            <person name="Finn R."/>
            <person name="Kale V."/>
            <person name="Holt S."/>
            <person name="Cochrane G."/>
            <person name="Meng A."/>
            <person name="Brown T."/>
            <person name="Cohen L."/>
        </authorList>
    </citation>
    <scope>NUCLEOTIDE SEQUENCE</scope>
    <source>
        <strain evidence="2">SAG 11-49</strain>
    </source>
</reference>
<protein>
    <submittedName>
        <fullName evidence="2">Uncharacterized protein</fullName>
    </submittedName>
</protein>
<dbReference type="CDD" id="cd21039">
    <property type="entry name" value="NURR"/>
    <property type="match status" value="1"/>
</dbReference>